<protein>
    <submittedName>
        <fullName evidence="1">Uncharacterized protein</fullName>
    </submittedName>
</protein>
<evidence type="ECO:0000313" key="2">
    <source>
        <dbReference type="Proteomes" id="UP001432251"/>
    </source>
</evidence>
<keyword evidence="1" id="KW-0614">Plasmid</keyword>
<organism evidence="1 2">
    <name type="scientific">Streptomyces citrinus</name>
    <dbReference type="NCBI Taxonomy" id="3118173"/>
    <lineage>
        <taxon>Bacteria</taxon>
        <taxon>Bacillati</taxon>
        <taxon>Actinomycetota</taxon>
        <taxon>Actinomycetes</taxon>
        <taxon>Kitasatosporales</taxon>
        <taxon>Streptomycetaceae</taxon>
        <taxon>Streptomyces</taxon>
    </lineage>
</organism>
<accession>A0ACD5APW6</accession>
<reference evidence="1" key="1">
    <citation type="journal article" date="2025" name="Int. J. Syst. Evol. Microbiol.">
        <title>Streptomyces citrinus sp. nov., with yellow diffusible pigment.</title>
        <authorList>
            <person name="He Y."/>
            <person name="Yang E."/>
            <person name="Xu J."/>
            <person name="Sun Y."/>
            <person name="Sun L."/>
        </authorList>
    </citation>
    <scope>NUCLEOTIDE SEQUENCE</scope>
    <source>
        <strain evidence="1">Q6</strain>
    </source>
</reference>
<keyword evidence="2" id="KW-1185">Reference proteome</keyword>
<geneLocation type="plasmid" evidence="1 2">
    <name>p1</name>
</geneLocation>
<name>A0ACD5APW6_9ACTN</name>
<gene>
    <name evidence="1" type="ORF">V2W30_39655</name>
</gene>
<sequence>MAAGVRAPLFSLLGVVLGGVLTALSQRAVQRSTEMLEERRQVDAGRQARRAEQLQTIKDYLACVQEAEGVAYRRPHTWGEDEAWHGTASSVMGRLWIAERHLVLLCHADLHAPVQAYARALNQAVWREIGDSEVNEHVEEHKRAFMAAARASLAAV</sequence>
<dbReference type="Proteomes" id="UP001432251">
    <property type="component" value="Plasmid p1"/>
</dbReference>
<dbReference type="EMBL" id="CP146023">
    <property type="protein sequence ID" value="WWQ69312.1"/>
    <property type="molecule type" value="Genomic_DNA"/>
</dbReference>
<evidence type="ECO:0000313" key="1">
    <source>
        <dbReference type="EMBL" id="WWQ69312.1"/>
    </source>
</evidence>
<proteinExistence type="predicted"/>